<proteinExistence type="predicted"/>
<evidence type="ECO:0000313" key="2">
    <source>
        <dbReference type="EMBL" id="EKN06600.1"/>
    </source>
</evidence>
<organism evidence="2 3">
    <name type="scientific">Parabacteroides johnsonii CL02T12C29</name>
    <dbReference type="NCBI Taxonomy" id="999419"/>
    <lineage>
        <taxon>Bacteria</taxon>
        <taxon>Pseudomonadati</taxon>
        <taxon>Bacteroidota</taxon>
        <taxon>Bacteroidia</taxon>
        <taxon>Bacteroidales</taxon>
        <taxon>Tannerellaceae</taxon>
        <taxon>Parabacteroides</taxon>
    </lineage>
</organism>
<dbReference type="PATRIC" id="fig|999419.3.peg.3277"/>
<dbReference type="Pfam" id="PF16272">
    <property type="entry name" value="DUF4925"/>
    <property type="match status" value="1"/>
</dbReference>
<dbReference type="Proteomes" id="UP000001218">
    <property type="component" value="Unassembled WGS sequence"/>
</dbReference>
<dbReference type="eggNOG" id="ENOG5033W44">
    <property type="taxonomic scope" value="Bacteria"/>
</dbReference>
<sequence length="398" mass="43219">MKKNLLLVCMLLCGLSIFTACSDDDENKTEPEVPVLLKGTTVFKGESLNLVYSGTAMPGKEVTFSTEDGKTGSLKMVGTLDLSALIPSKADQSLSLAPGVIPGEVSTLIENIILTQDGDTYTFEGTDVNDAREISYSGKADSTSLKLDLTVKFPTNDLLGTWNLMQLEGTNYEKEPIYCAWDADEKFEIMFGPLPIKLTAIQLVSMGMRMPLIPAAADQKVSAEEMLCGILKDVTFKEDGNIVANYRNADNLTSEWITSPLNIAQYVVDGNGSLRLFLNPDIILANIKTKAGIADLPEGVLEGIIGKIVPMLSQGIPLKYGITEGGMKVYADTELMKTLFSVLMPILQDEKIMASLMQSIAQNPEMADFLPMIEGVFKSLPAVVESTTKIEIGLNFEK</sequence>
<comment type="caution">
    <text evidence="2">The sequence shown here is derived from an EMBL/GenBank/DDBJ whole genome shotgun (WGS) entry which is preliminary data.</text>
</comment>
<evidence type="ECO:0000256" key="1">
    <source>
        <dbReference type="SAM" id="SignalP"/>
    </source>
</evidence>
<reference evidence="2 3" key="1">
    <citation type="submission" date="2012-02" db="EMBL/GenBank/DDBJ databases">
        <title>The Genome Sequence of Parabacteroides johnsonii CL02T12C29.</title>
        <authorList>
            <consortium name="The Broad Institute Genome Sequencing Platform"/>
            <person name="Earl A."/>
            <person name="Ward D."/>
            <person name="Feldgarden M."/>
            <person name="Gevers D."/>
            <person name="Zitomersky N.L."/>
            <person name="Coyne M.J."/>
            <person name="Comstock L.E."/>
            <person name="Young S.K."/>
            <person name="Zeng Q."/>
            <person name="Gargeya S."/>
            <person name="Fitzgerald M."/>
            <person name="Haas B."/>
            <person name="Abouelleil A."/>
            <person name="Alvarado L."/>
            <person name="Arachchi H.M."/>
            <person name="Berlin A."/>
            <person name="Chapman S.B."/>
            <person name="Gearin G."/>
            <person name="Goldberg J."/>
            <person name="Griggs A."/>
            <person name="Gujja S."/>
            <person name="Hansen M."/>
            <person name="Heiman D."/>
            <person name="Howarth C."/>
            <person name="Larimer J."/>
            <person name="Lui A."/>
            <person name="MacDonald P.J.P."/>
            <person name="McCowen C."/>
            <person name="Montmayeur A."/>
            <person name="Murphy C."/>
            <person name="Neiman D."/>
            <person name="Pearson M."/>
            <person name="Priest M."/>
            <person name="Roberts A."/>
            <person name="Saif S."/>
            <person name="Shea T."/>
            <person name="Sisk P."/>
            <person name="Stolte C."/>
            <person name="Sykes S."/>
            <person name="Wortman J."/>
            <person name="Nusbaum C."/>
            <person name="Birren B."/>
        </authorList>
    </citation>
    <scope>NUCLEOTIDE SEQUENCE [LARGE SCALE GENOMIC DNA]</scope>
    <source>
        <strain evidence="2 3">CL02T12C29</strain>
    </source>
</reference>
<dbReference type="EMBL" id="AGZP01000029">
    <property type="protein sequence ID" value="EKN06600.1"/>
    <property type="molecule type" value="Genomic_DNA"/>
</dbReference>
<dbReference type="PROSITE" id="PS51257">
    <property type="entry name" value="PROKAR_LIPOPROTEIN"/>
    <property type="match status" value="1"/>
</dbReference>
<evidence type="ECO:0008006" key="4">
    <source>
        <dbReference type="Google" id="ProtNLM"/>
    </source>
</evidence>
<dbReference type="OrthoDB" id="1100513at2"/>
<dbReference type="InterPro" id="IPR032573">
    <property type="entry name" value="DUF4925"/>
</dbReference>
<gene>
    <name evidence="2" type="ORF">HMPREF1077_03206</name>
</gene>
<protein>
    <recommendedName>
        <fullName evidence="4">DUF4925 domain-containing protein</fullName>
    </recommendedName>
</protein>
<keyword evidence="1" id="KW-0732">Signal</keyword>
<accession>K5Z673</accession>
<name>K5Z673_9BACT</name>
<dbReference type="HOGENOM" id="CLU_060904_0_0_10"/>
<feature type="chain" id="PRO_5003891383" description="DUF4925 domain-containing protein" evidence="1">
    <location>
        <begin position="23"/>
        <end position="398"/>
    </location>
</feature>
<dbReference type="AlphaFoldDB" id="K5Z673"/>
<dbReference type="RefSeq" id="WP_008158126.1">
    <property type="nucleotide sequence ID" value="NZ_JH976467.1"/>
</dbReference>
<feature type="signal peptide" evidence="1">
    <location>
        <begin position="1"/>
        <end position="22"/>
    </location>
</feature>
<evidence type="ECO:0000313" key="3">
    <source>
        <dbReference type="Proteomes" id="UP000001218"/>
    </source>
</evidence>